<name>A0ACB9IHE1_9ASTR</name>
<evidence type="ECO:0000313" key="2">
    <source>
        <dbReference type="Proteomes" id="UP001056120"/>
    </source>
</evidence>
<evidence type="ECO:0000313" key="1">
    <source>
        <dbReference type="EMBL" id="KAI3806906.1"/>
    </source>
</evidence>
<comment type="caution">
    <text evidence="1">The sequence shown here is derived from an EMBL/GenBank/DDBJ whole genome shotgun (WGS) entry which is preliminary data.</text>
</comment>
<reference evidence="2" key="1">
    <citation type="journal article" date="2022" name="Mol. Ecol. Resour.">
        <title>The genomes of chicory, endive, great burdock and yacon provide insights into Asteraceae palaeo-polyploidization history and plant inulin production.</title>
        <authorList>
            <person name="Fan W."/>
            <person name="Wang S."/>
            <person name="Wang H."/>
            <person name="Wang A."/>
            <person name="Jiang F."/>
            <person name="Liu H."/>
            <person name="Zhao H."/>
            <person name="Xu D."/>
            <person name="Zhang Y."/>
        </authorList>
    </citation>
    <scope>NUCLEOTIDE SEQUENCE [LARGE SCALE GENOMIC DNA]</scope>
    <source>
        <strain evidence="2">cv. Yunnan</strain>
    </source>
</reference>
<reference evidence="1 2" key="2">
    <citation type="journal article" date="2022" name="Mol. Ecol. Resour.">
        <title>The genomes of chicory, endive, great burdock and yacon provide insights into Asteraceae paleo-polyploidization history and plant inulin production.</title>
        <authorList>
            <person name="Fan W."/>
            <person name="Wang S."/>
            <person name="Wang H."/>
            <person name="Wang A."/>
            <person name="Jiang F."/>
            <person name="Liu H."/>
            <person name="Zhao H."/>
            <person name="Xu D."/>
            <person name="Zhang Y."/>
        </authorList>
    </citation>
    <scope>NUCLEOTIDE SEQUENCE [LARGE SCALE GENOMIC DNA]</scope>
    <source>
        <strain evidence="2">cv. Yunnan</strain>
        <tissue evidence="1">Leaves</tissue>
    </source>
</reference>
<sequence>MEANSDKTEELLEDDGGDHDINSEQVFEIGNDDMETESLFGIEGHMENDSELVLDIETDDHENDSEQILEFENNDLDDKDQMLEFGSKGHDPTGTQVVEVETNIQDKHNPPVVGMEFDSYEDAYKCYNLYAIALGFAIRVKSSWTKRNSKEKRGAVLCCNCEGFKTLKEASSRRKETRTGCLAMIRLKLVESNRWRVDEVKLDHNHSFDPERAQNAKSHKKTESRLKRKLEPNADVEVRTIKLYRTPVADTICYGSSNERDPDNDLGKNKRLNLNKEDAQRFEHLHKRALQVVEEGMNSLEHYTVAWQAFKESLNKVRLVADKHA</sequence>
<organism evidence="1 2">
    <name type="scientific">Smallanthus sonchifolius</name>
    <dbReference type="NCBI Taxonomy" id="185202"/>
    <lineage>
        <taxon>Eukaryota</taxon>
        <taxon>Viridiplantae</taxon>
        <taxon>Streptophyta</taxon>
        <taxon>Embryophyta</taxon>
        <taxon>Tracheophyta</taxon>
        <taxon>Spermatophyta</taxon>
        <taxon>Magnoliopsida</taxon>
        <taxon>eudicotyledons</taxon>
        <taxon>Gunneridae</taxon>
        <taxon>Pentapetalae</taxon>
        <taxon>asterids</taxon>
        <taxon>campanulids</taxon>
        <taxon>Asterales</taxon>
        <taxon>Asteraceae</taxon>
        <taxon>Asteroideae</taxon>
        <taxon>Heliantheae alliance</taxon>
        <taxon>Millerieae</taxon>
        <taxon>Smallanthus</taxon>
    </lineage>
</organism>
<gene>
    <name evidence="1" type="ORF">L1987_22824</name>
</gene>
<dbReference type="Proteomes" id="UP001056120">
    <property type="component" value="Linkage Group LG08"/>
</dbReference>
<proteinExistence type="predicted"/>
<protein>
    <submittedName>
        <fullName evidence="1">Uncharacterized protein</fullName>
    </submittedName>
</protein>
<keyword evidence="2" id="KW-1185">Reference proteome</keyword>
<dbReference type="EMBL" id="CM042025">
    <property type="protein sequence ID" value="KAI3806906.1"/>
    <property type="molecule type" value="Genomic_DNA"/>
</dbReference>
<accession>A0ACB9IHE1</accession>